<feature type="domain" description="Multidrug resistance protein MdtA-like C-terminal permuted SH3" evidence="5">
    <location>
        <begin position="298"/>
        <end position="351"/>
    </location>
</feature>
<dbReference type="InterPro" id="IPR006143">
    <property type="entry name" value="RND_pump_MFP"/>
</dbReference>
<dbReference type="Gene3D" id="2.40.50.100">
    <property type="match status" value="1"/>
</dbReference>
<reference evidence="6 7" key="1">
    <citation type="submission" date="2019-09" db="EMBL/GenBank/DDBJ databases">
        <title>NBRP : Genome information of microbial organism related human and environment.</title>
        <authorList>
            <person name="Hattori M."/>
            <person name="Oshima K."/>
            <person name="Inaba H."/>
            <person name="Suda W."/>
            <person name="Sakamoto M."/>
            <person name="Iino T."/>
            <person name="Kitahara M."/>
            <person name="Oshida Y."/>
            <person name="Iida T."/>
            <person name="Kudo T."/>
            <person name="Itoh T."/>
            <person name="Ohkuma M."/>
        </authorList>
    </citation>
    <scope>NUCLEOTIDE SEQUENCE [LARGE SCALE GENOMIC DNA]</scope>
    <source>
        <strain evidence="6 7">Q-1</strain>
    </source>
</reference>
<evidence type="ECO:0000313" key="6">
    <source>
        <dbReference type="EMBL" id="GER02773.1"/>
    </source>
</evidence>
<dbReference type="Proteomes" id="UP000324996">
    <property type="component" value="Unassembled WGS sequence"/>
</dbReference>
<evidence type="ECO:0000259" key="4">
    <source>
        <dbReference type="Pfam" id="PF25917"/>
    </source>
</evidence>
<dbReference type="GO" id="GO:0046677">
    <property type="term" value="P:response to antibiotic"/>
    <property type="evidence" value="ECO:0007669"/>
    <property type="project" value="TreeGrafter"/>
</dbReference>
<dbReference type="SUPFAM" id="SSF111369">
    <property type="entry name" value="HlyD-like secretion proteins"/>
    <property type="match status" value="1"/>
</dbReference>
<dbReference type="EMBL" id="BKCN01000001">
    <property type="protein sequence ID" value="GER02773.1"/>
    <property type="molecule type" value="Genomic_DNA"/>
</dbReference>
<evidence type="ECO:0000259" key="5">
    <source>
        <dbReference type="Pfam" id="PF25967"/>
    </source>
</evidence>
<proteinExistence type="inferred from homology"/>
<evidence type="ECO:0000256" key="3">
    <source>
        <dbReference type="SAM" id="Coils"/>
    </source>
</evidence>
<dbReference type="PANTHER" id="PTHR30158">
    <property type="entry name" value="ACRA/E-RELATED COMPONENT OF DRUG EFFLUX TRANSPORTER"/>
    <property type="match status" value="1"/>
</dbReference>
<evidence type="ECO:0000256" key="2">
    <source>
        <dbReference type="ARBA" id="ARBA00009477"/>
    </source>
</evidence>
<feature type="domain" description="Multidrug resistance protein MdtA-like barrel-sandwich hybrid" evidence="4">
    <location>
        <begin position="47"/>
        <end position="189"/>
    </location>
</feature>
<dbReference type="Gene3D" id="2.40.30.170">
    <property type="match status" value="1"/>
</dbReference>
<dbReference type="Gene3D" id="1.10.287.470">
    <property type="entry name" value="Helix hairpin bin"/>
    <property type="match status" value="1"/>
</dbReference>
<dbReference type="GO" id="GO:0005886">
    <property type="term" value="C:plasma membrane"/>
    <property type="evidence" value="ECO:0007669"/>
    <property type="project" value="TreeGrafter"/>
</dbReference>
<dbReference type="Gene3D" id="2.40.420.20">
    <property type="match status" value="1"/>
</dbReference>
<keyword evidence="7" id="KW-1185">Reference proteome</keyword>
<dbReference type="InterPro" id="IPR058625">
    <property type="entry name" value="MdtA-like_BSH"/>
</dbReference>
<gene>
    <name evidence="6" type="ORF">JCM17846_04550</name>
</gene>
<dbReference type="Pfam" id="PF25967">
    <property type="entry name" value="RND-MFP_C"/>
    <property type="match status" value="1"/>
</dbReference>
<comment type="similarity">
    <text evidence="2">Belongs to the membrane fusion protein (MFP) (TC 8.A.1) family.</text>
</comment>
<keyword evidence="3" id="KW-0175">Coiled coil</keyword>
<evidence type="ECO:0000256" key="1">
    <source>
        <dbReference type="ARBA" id="ARBA00004196"/>
    </source>
</evidence>
<comment type="subcellular location">
    <subcellularLocation>
        <location evidence="1">Cell envelope</location>
    </subcellularLocation>
</comment>
<dbReference type="PANTHER" id="PTHR30158:SF24">
    <property type="entry name" value="HLYD FAMILY SECRETION PROTEIN"/>
    <property type="match status" value="1"/>
</dbReference>
<feature type="coiled-coil region" evidence="3">
    <location>
        <begin position="135"/>
        <end position="162"/>
    </location>
</feature>
<evidence type="ECO:0000313" key="7">
    <source>
        <dbReference type="Proteomes" id="UP000324996"/>
    </source>
</evidence>
<dbReference type="Pfam" id="PF25917">
    <property type="entry name" value="BSH_RND"/>
    <property type="match status" value="1"/>
</dbReference>
<organism evidence="6 7">
    <name type="scientific">Iodidimonas nitroreducens</name>
    <dbReference type="NCBI Taxonomy" id="1236968"/>
    <lineage>
        <taxon>Bacteria</taxon>
        <taxon>Pseudomonadati</taxon>
        <taxon>Pseudomonadota</taxon>
        <taxon>Alphaproteobacteria</taxon>
        <taxon>Iodidimonadales</taxon>
        <taxon>Iodidimonadaceae</taxon>
        <taxon>Iodidimonas</taxon>
    </lineage>
</organism>
<sequence>MQATQPLPEKADEPEMRPTSLHVVPVEQKTITLMVETQGTVASKTEIDLVAQVGGKIIAVSPAFAGGGIFKAGETLLQIEPADYEYAVIQAKARIADQALILAQEEARAEVARKQWNWDEVTDKPTALALKEPNVAQARANLASAQAQLDRAELDLARTKISAPFNGRVRTKNADLGQYISPGSTLGQVFSTDMVEVRLPLTDRQMAELDLPIAYEARSYETAPMVMLSAVLAGKSHQWTGRLMRTDAAIEQSTRLFHAIAQVRDPYGAGSSDGVPLPVGLFVDAKIEGSTLKDGLSIPRAALRNADEVYVVTENNSLSIRQVEVISADSTRVVIGKGLAAGEQVVISPVQAVREGMPVNPLTSSSVETIAVAAE</sequence>
<comment type="caution">
    <text evidence="6">The sequence shown here is derived from an EMBL/GenBank/DDBJ whole genome shotgun (WGS) entry which is preliminary data.</text>
</comment>
<name>A0A5A7N3C3_9PROT</name>
<dbReference type="NCBIfam" id="TIGR01730">
    <property type="entry name" value="RND_mfp"/>
    <property type="match status" value="1"/>
</dbReference>
<accession>A0A5A7N3C3</accession>
<dbReference type="InterPro" id="IPR058627">
    <property type="entry name" value="MdtA-like_C"/>
</dbReference>
<protein>
    <submittedName>
        <fullName evidence="6">RND superfamily efflux pump MFP component</fullName>
    </submittedName>
</protein>
<dbReference type="GO" id="GO:0022857">
    <property type="term" value="F:transmembrane transporter activity"/>
    <property type="evidence" value="ECO:0007669"/>
    <property type="project" value="InterPro"/>
</dbReference>
<dbReference type="AlphaFoldDB" id="A0A5A7N3C3"/>